<dbReference type="SMART" id="SM00954">
    <property type="entry name" value="RelA_SpoT"/>
    <property type="match status" value="1"/>
</dbReference>
<evidence type="ECO:0000313" key="4">
    <source>
        <dbReference type="Proteomes" id="UP001220324"/>
    </source>
</evidence>
<dbReference type="GO" id="GO:0015969">
    <property type="term" value="P:guanosine tetraphosphate metabolic process"/>
    <property type="evidence" value="ECO:0007669"/>
    <property type="project" value="InterPro"/>
</dbReference>
<dbReference type="PANTHER" id="PTHR41773:SF1">
    <property type="entry name" value="RELA_SPOT DOMAIN-CONTAINING PROTEIN"/>
    <property type="match status" value="1"/>
</dbReference>
<reference evidence="3 4" key="1">
    <citation type="journal article" date="2023" name="IMA Fungus">
        <title>Comparative genomic study of the Penicillium genus elucidates a diverse pangenome and 15 lateral gene transfer events.</title>
        <authorList>
            <person name="Petersen C."/>
            <person name="Sorensen T."/>
            <person name="Nielsen M.R."/>
            <person name="Sondergaard T.E."/>
            <person name="Sorensen J.L."/>
            <person name="Fitzpatrick D.A."/>
            <person name="Frisvad J.C."/>
            <person name="Nielsen K.L."/>
        </authorList>
    </citation>
    <scope>NUCLEOTIDE SEQUENCE [LARGE SCALE GENOMIC DNA]</scope>
    <source>
        <strain evidence="3 4">IBT 35679</strain>
    </source>
</reference>
<dbReference type="InterPro" id="IPR007685">
    <property type="entry name" value="RelA_SpoT"/>
</dbReference>
<dbReference type="Gene3D" id="3.30.460.10">
    <property type="entry name" value="Beta Polymerase, domain 2"/>
    <property type="match status" value="1"/>
</dbReference>
<protein>
    <submittedName>
        <fullName evidence="3">RelA/SpoT</fullName>
    </submittedName>
</protein>
<accession>A0AAD6GFN1</accession>
<evidence type="ECO:0000256" key="1">
    <source>
        <dbReference type="SAM" id="MobiDB-lite"/>
    </source>
</evidence>
<dbReference type="InterPro" id="IPR043519">
    <property type="entry name" value="NT_sf"/>
</dbReference>
<sequence length="475" mass="54327">MHSSPFRPLIKIRSAAASTPSNNPLTDTQVEESLITRFVKQYDVDHYTKLAATVADLCQQALLQEGVVHSVSSRGKERESLRKKLEQREPKRAHPYRTNQEIKDDIIDFAGVRIIIEHWADRGTVKNAIHKIFDGKADSDNYVEERCHDTILGYRADHYLVYLESSKLPGHEDDTPRRELIEIQVQSTLLSRWAESDHDSQYKPSRKPSDVQIIGLKAARRLVDVLEDNYPCVEENMVLETVQSKPPFTTPEVGCGGLRSWIEFHAEERVGDKDRESSGALPEYMDCQHSNSGESLHKFLQDTIGNTSEVEYSAIANEYGAIRLDLVIYIMDCDLLKKSNTMPELLSGTCQREHLGKIPVITSTNIWMNGLFFPSRGWHRLFMSYEDRSVLQKDFSWLARTTRQKFMGAVEGYLLNEEKVGNLNALWSWFERRCERPIKLAFTISRQGVVKYMSMESKELVSALELLIVTLTAPV</sequence>
<feature type="domain" description="RelA/SpoT" evidence="2">
    <location>
        <begin position="73"/>
        <end position="208"/>
    </location>
</feature>
<evidence type="ECO:0000313" key="3">
    <source>
        <dbReference type="EMBL" id="KAJ5540993.1"/>
    </source>
</evidence>
<organism evidence="3 4">
    <name type="scientific">Penicillium frequentans</name>
    <dbReference type="NCBI Taxonomy" id="3151616"/>
    <lineage>
        <taxon>Eukaryota</taxon>
        <taxon>Fungi</taxon>
        <taxon>Dikarya</taxon>
        <taxon>Ascomycota</taxon>
        <taxon>Pezizomycotina</taxon>
        <taxon>Eurotiomycetes</taxon>
        <taxon>Eurotiomycetidae</taxon>
        <taxon>Eurotiales</taxon>
        <taxon>Aspergillaceae</taxon>
        <taxon>Penicillium</taxon>
    </lineage>
</organism>
<gene>
    <name evidence="3" type="ORF">N7494_006069</name>
</gene>
<proteinExistence type="predicted"/>
<feature type="compositionally biased region" description="Basic and acidic residues" evidence="1">
    <location>
        <begin position="74"/>
        <end position="92"/>
    </location>
</feature>
<dbReference type="CDD" id="cd05399">
    <property type="entry name" value="NT_Rel-Spo_like"/>
    <property type="match status" value="1"/>
</dbReference>
<dbReference type="EMBL" id="JAQIZZ010000005">
    <property type="protein sequence ID" value="KAJ5540993.1"/>
    <property type="molecule type" value="Genomic_DNA"/>
</dbReference>
<evidence type="ECO:0000259" key="2">
    <source>
        <dbReference type="SMART" id="SM00954"/>
    </source>
</evidence>
<name>A0AAD6GFN1_9EURO</name>
<dbReference type="SUPFAM" id="SSF81301">
    <property type="entry name" value="Nucleotidyltransferase"/>
    <property type="match status" value="1"/>
</dbReference>
<feature type="region of interest" description="Disordered" evidence="1">
    <location>
        <begin position="73"/>
        <end position="95"/>
    </location>
</feature>
<dbReference type="AlphaFoldDB" id="A0AAD6GFN1"/>
<dbReference type="Proteomes" id="UP001220324">
    <property type="component" value="Unassembled WGS sequence"/>
</dbReference>
<dbReference type="Pfam" id="PF04607">
    <property type="entry name" value="RelA_SpoT"/>
    <property type="match status" value="1"/>
</dbReference>
<keyword evidence="4" id="KW-1185">Reference proteome</keyword>
<comment type="caution">
    <text evidence="3">The sequence shown here is derived from an EMBL/GenBank/DDBJ whole genome shotgun (WGS) entry which is preliminary data.</text>
</comment>
<dbReference type="PANTHER" id="PTHR41773">
    <property type="entry name" value="GTP PYROPHOSPHATASE-RELATED"/>
    <property type="match status" value="1"/>
</dbReference>